<dbReference type="Proteomes" id="UP000789570">
    <property type="component" value="Unassembled WGS sequence"/>
</dbReference>
<accession>A0A9N9E0J7</accession>
<organism evidence="1 2">
    <name type="scientific">Funneliformis caledonium</name>
    <dbReference type="NCBI Taxonomy" id="1117310"/>
    <lineage>
        <taxon>Eukaryota</taxon>
        <taxon>Fungi</taxon>
        <taxon>Fungi incertae sedis</taxon>
        <taxon>Mucoromycota</taxon>
        <taxon>Glomeromycotina</taxon>
        <taxon>Glomeromycetes</taxon>
        <taxon>Glomerales</taxon>
        <taxon>Glomeraceae</taxon>
        <taxon>Funneliformis</taxon>
    </lineage>
</organism>
<reference evidence="1" key="1">
    <citation type="submission" date="2021-06" db="EMBL/GenBank/DDBJ databases">
        <authorList>
            <person name="Kallberg Y."/>
            <person name="Tangrot J."/>
            <person name="Rosling A."/>
        </authorList>
    </citation>
    <scope>NUCLEOTIDE SEQUENCE</scope>
    <source>
        <strain evidence="1">UK204</strain>
    </source>
</reference>
<keyword evidence="2" id="KW-1185">Reference proteome</keyword>
<evidence type="ECO:0000313" key="2">
    <source>
        <dbReference type="Proteomes" id="UP000789570"/>
    </source>
</evidence>
<dbReference type="AlphaFoldDB" id="A0A9N9E0J7"/>
<name>A0A9N9E0J7_9GLOM</name>
<evidence type="ECO:0000313" key="1">
    <source>
        <dbReference type="EMBL" id="CAG8655335.1"/>
    </source>
</evidence>
<dbReference type="OrthoDB" id="2434386at2759"/>
<gene>
    <name evidence="1" type="ORF">FCALED_LOCUS11281</name>
</gene>
<sequence>MDSDTENVEYGVQIQETSTYPLNNNILYREHVNQKTKRSFSYVIIKEGIYPDKIVTRPSNKQKERTETLQDTSNIRRKRQSKQYKIPHGYVVETTWGRAAGKQTVCCEIDYIDEIPQFRIRYGPNFQYIISSTKSPSNVALIYERTLKPRTKTTLSGPLVFGLQLESVQKARESKRRGNLIKPADNCILSTLEKRAKKIATKMQSSFSSDIKGIYHQSDEVKLKAIEFSVNKTDFQVNFRYEDQIKKNSQIQSIVKTVDQGQISRDSYRELAAVEYHLPCENSVSNE</sequence>
<dbReference type="EMBL" id="CAJVPQ010004618">
    <property type="protein sequence ID" value="CAG8655335.1"/>
    <property type="molecule type" value="Genomic_DNA"/>
</dbReference>
<protein>
    <submittedName>
        <fullName evidence="1">15296_t:CDS:1</fullName>
    </submittedName>
</protein>
<proteinExistence type="predicted"/>
<comment type="caution">
    <text evidence="1">The sequence shown here is derived from an EMBL/GenBank/DDBJ whole genome shotgun (WGS) entry which is preliminary data.</text>
</comment>